<organism evidence="1 2">
    <name type="scientific">Orbilia ellipsospora</name>
    <dbReference type="NCBI Taxonomy" id="2528407"/>
    <lineage>
        <taxon>Eukaryota</taxon>
        <taxon>Fungi</taxon>
        <taxon>Dikarya</taxon>
        <taxon>Ascomycota</taxon>
        <taxon>Pezizomycotina</taxon>
        <taxon>Orbiliomycetes</taxon>
        <taxon>Orbiliales</taxon>
        <taxon>Orbiliaceae</taxon>
        <taxon>Orbilia</taxon>
    </lineage>
</organism>
<name>A0AAV9XLT2_9PEZI</name>
<evidence type="ECO:0000313" key="1">
    <source>
        <dbReference type="EMBL" id="KAK6540723.1"/>
    </source>
</evidence>
<dbReference type="AlphaFoldDB" id="A0AAV9XLT2"/>
<comment type="caution">
    <text evidence="1">The sequence shown here is derived from an EMBL/GenBank/DDBJ whole genome shotgun (WGS) entry which is preliminary data.</text>
</comment>
<dbReference type="Proteomes" id="UP001365542">
    <property type="component" value="Unassembled WGS sequence"/>
</dbReference>
<evidence type="ECO:0008006" key="3">
    <source>
        <dbReference type="Google" id="ProtNLM"/>
    </source>
</evidence>
<reference evidence="1 2" key="1">
    <citation type="submission" date="2019-10" db="EMBL/GenBank/DDBJ databases">
        <authorList>
            <person name="Palmer J.M."/>
        </authorList>
    </citation>
    <scope>NUCLEOTIDE SEQUENCE [LARGE SCALE GENOMIC DNA]</scope>
    <source>
        <strain evidence="1 2">TWF694</strain>
    </source>
</reference>
<gene>
    <name evidence="1" type="ORF">TWF694_008114</name>
</gene>
<keyword evidence="2" id="KW-1185">Reference proteome</keyword>
<sequence>MNPQNYNPDAPKRRYDKIKDIAHQKDFILAKYNSGARHREIMEALKHEKGVIVDAHHLKRYLREWGISGKNLTKKRKVYIRQEIKVRQSEGKLRHGVRLHKTGRELSHIEINKILSASPRGFEHSEPSPGDIILFTPAPDPPSSPNAAADEESWVVVGDNDLRESSEERQASFDDEDLFAYIEFDVPVEENDLDDNKIEQVPDALLAAVISTITDVLNNQPARPGISSIDIGGCAEILKGDYYGWIRSWRSRASEFILAVDSLSTTYGIFLEDAIIRQSEIYETQTGQEALPYAIWEEMLNKERTIPVSVREELRILEIQRFVRGLLEKYIVPMSEMIDRIKKADRGAWEFDLRSIILNLPTTITKYGYYHIFTTLSLSILANTVIHVCEIGSEESMALWNITLEAFEALGMSSHESALGFRRSVAETTYRSRDGYKAGIMLQQELYHIMQSKYGKTNVKAIFMGSRLAHMLISPWAPRMELRIEMAKGLLKDMDYHIPKDDMNDIIPYHLDTCFRSFSKILVAAEKSEVPVQLLTKAVAFCQDMRPSEARRQLLHAEVCYQAGSVFRRNGDYKSSLEYFLVPFHIFKDLLGIDVTFTTNILVKITDSMRERGPVIYLQPAFQKILEMMEEKGQSQTQSYQVLLQAWVHGHVGREELDEVVKSRNSNALTYELWEAPDQIFGGVKLLGF</sequence>
<evidence type="ECO:0000313" key="2">
    <source>
        <dbReference type="Proteomes" id="UP001365542"/>
    </source>
</evidence>
<dbReference type="EMBL" id="JAVHJO010000004">
    <property type="protein sequence ID" value="KAK6540723.1"/>
    <property type="molecule type" value="Genomic_DNA"/>
</dbReference>
<protein>
    <recommendedName>
        <fullName evidence="3">Clr5 domain-containing protein</fullName>
    </recommendedName>
</protein>
<proteinExistence type="predicted"/>
<accession>A0AAV9XLT2</accession>